<evidence type="ECO:0000313" key="1">
    <source>
        <dbReference type="EMBL" id="TKD14430.1"/>
    </source>
</evidence>
<proteinExistence type="predicted"/>
<evidence type="ECO:0000313" key="2">
    <source>
        <dbReference type="Proteomes" id="UP000310597"/>
    </source>
</evidence>
<comment type="caution">
    <text evidence="1">The sequence shown here is derived from an EMBL/GenBank/DDBJ whole genome shotgun (WGS) entry which is preliminary data.</text>
</comment>
<dbReference type="Proteomes" id="UP000310597">
    <property type="component" value="Unassembled WGS sequence"/>
</dbReference>
<dbReference type="EMBL" id="SWJZ01000104">
    <property type="protein sequence ID" value="TKD14430.1"/>
    <property type="molecule type" value="Genomic_DNA"/>
</dbReference>
<dbReference type="AlphaFoldDB" id="A0A4V6WQV6"/>
<gene>
    <name evidence="1" type="ORF">FBT96_18435</name>
</gene>
<dbReference type="RefSeq" id="WP_136909263.1">
    <property type="nucleotide sequence ID" value="NZ_SWJZ01000104.1"/>
</dbReference>
<name>A0A4V6WQV6_RHOCA</name>
<reference evidence="1 2" key="1">
    <citation type="submission" date="2019-04" db="EMBL/GenBank/DDBJ databases">
        <title>Draft Whole-Genome sequence of the purple photosynthetic bacterium Rhodobacter capsulatus SP108 with an indigenous class A beta-lactamase.</title>
        <authorList>
            <person name="Robertson S."/>
            <person name="Meyer T.E."/>
            <person name="Kyndt J.A."/>
        </authorList>
    </citation>
    <scope>NUCLEOTIDE SEQUENCE [LARGE SCALE GENOMIC DNA]</scope>
    <source>
        <strain evidence="1 2">SP108</strain>
    </source>
</reference>
<sequence length="77" mass="8218">MEFRIAAMVLFGMTLGILHAEGDQLGALDRFWPDLGPRALVQISASPESARSGFDPVALPAPPIFPPAGSPRFVRAD</sequence>
<organism evidence="1 2">
    <name type="scientific">Rhodobacter capsulatus</name>
    <name type="common">Rhodopseudomonas capsulata</name>
    <dbReference type="NCBI Taxonomy" id="1061"/>
    <lineage>
        <taxon>Bacteria</taxon>
        <taxon>Pseudomonadati</taxon>
        <taxon>Pseudomonadota</taxon>
        <taxon>Alphaproteobacteria</taxon>
        <taxon>Rhodobacterales</taxon>
        <taxon>Rhodobacter group</taxon>
        <taxon>Rhodobacter</taxon>
    </lineage>
</organism>
<protein>
    <submittedName>
        <fullName evidence="1">Uncharacterized protein</fullName>
    </submittedName>
</protein>
<accession>A0A4V6WQV6</accession>
<dbReference type="OrthoDB" id="9910108at2"/>